<evidence type="ECO:0000256" key="2">
    <source>
        <dbReference type="ARBA" id="ARBA00023043"/>
    </source>
</evidence>
<dbReference type="PROSITE" id="PS50297">
    <property type="entry name" value="ANK_REP_REGION"/>
    <property type="match status" value="1"/>
</dbReference>
<dbReference type="Proteomes" id="UP000604046">
    <property type="component" value="Unassembled WGS sequence"/>
</dbReference>
<evidence type="ECO:0000259" key="6">
    <source>
        <dbReference type="PROSITE" id="PS50222"/>
    </source>
</evidence>
<dbReference type="PANTHER" id="PTHR24171">
    <property type="entry name" value="ANKYRIN REPEAT DOMAIN-CONTAINING PROTEIN 39-RELATED"/>
    <property type="match status" value="1"/>
</dbReference>
<evidence type="ECO:0000256" key="3">
    <source>
        <dbReference type="PROSITE-ProRule" id="PRU00023"/>
    </source>
</evidence>
<dbReference type="PROSITE" id="PS50222">
    <property type="entry name" value="EF_HAND_2"/>
    <property type="match status" value="1"/>
</dbReference>
<dbReference type="Pfam" id="PF12796">
    <property type="entry name" value="Ank_2"/>
    <property type="match status" value="1"/>
</dbReference>
<feature type="region of interest" description="Disordered" evidence="5">
    <location>
        <begin position="708"/>
        <end position="740"/>
    </location>
</feature>
<organism evidence="7 8">
    <name type="scientific">Symbiodinium natans</name>
    <dbReference type="NCBI Taxonomy" id="878477"/>
    <lineage>
        <taxon>Eukaryota</taxon>
        <taxon>Sar</taxon>
        <taxon>Alveolata</taxon>
        <taxon>Dinophyceae</taxon>
        <taxon>Suessiales</taxon>
        <taxon>Symbiodiniaceae</taxon>
        <taxon>Symbiodinium</taxon>
    </lineage>
</organism>
<dbReference type="SUPFAM" id="SSF48403">
    <property type="entry name" value="Ankyrin repeat"/>
    <property type="match status" value="1"/>
</dbReference>
<accession>A0A812HRM3</accession>
<feature type="compositionally biased region" description="Low complexity" evidence="5">
    <location>
        <begin position="709"/>
        <end position="735"/>
    </location>
</feature>
<dbReference type="Gene3D" id="1.10.238.10">
    <property type="entry name" value="EF-hand"/>
    <property type="match status" value="1"/>
</dbReference>
<keyword evidence="8" id="KW-1185">Reference proteome</keyword>
<evidence type="ECO:0000313" key="7">
    <source>
        <dbReference type="EMBL" id="CAE6958513.1"/>
    </source>
</evidence>
<feature type="coiled-coil region" evidence="4">
    <location>
        <begin position="509"/>
        <end position="550"/>
    </location>
</feature>
<protein>
    <submittedName>
        <fullName evidence="7">Rsc5 protein</fullName>
    </submittedName>
</protein>
<dbReference type="InterPro" id="IPR011992">
    <property type="entry name" value="EF-hand-dom_pair"/>
</dbReference>
<name>A0A812HRM3_9DINO</name>
<proteinExistence type="predicted"/>
<dbReference type="OrthoDB" id="75724at2759"/>
<feature type="domain" description="EF-hand" evidence="6">
    <location>
        <begin position="877"/>
        <end position="912"/>
    </location>
</feature>
<feature type="coiled-coil region" evidence="4">
    <location>
        <begin position="1166"/>
        <end position="1208"/>
    </location>
</feature>
<evidence type="ECO:0000256" key="4">
    <source>
        <dbReference type="SAM" id="Coils"/>
    </source>
</evidence>
<sequence>MFQRIRSWCHTQLTGHRQLPDLKQQMCRQGNNKVNPRGPSSIRSTASYFRLVIQQRDPQPCDQDIHPGPRPERVLERAGGFVRRPTPGKRRQRSPVAMRRTPQGRHSGQSKVRNNVRPGVLANWVEAKQVIWYMWYVWATCAGAGRVAVSVIVAPSGLVVAQNRFAIDFTFPHELARIVSSKSFLSISVVHVKRNGLVEDPSDGPTKFHLRLTMQKYTIDAGLAISDVAIVRNLLEKRAAIHERGAAGNWTALHIAAAQGHLSVVETLLAGNAEVCTLDGDGRSALEWAEWRGRGHVVQVLQRHERLHRLLDQQRATAHAEMSSQLFTAEARMAQLGKELAISSQDSRFGRKAAAQSTGDNRQLEGLEDMVAHLQQQNAVLEQQCAQSTNIEESLRAWENEERTCEDLLARERQHYRKSEDSLRTELECQEQRLDKVREQRDAGMEEELRHCQATLRQERCQHEEVEASLRALQGQSGPGEERFEKCESLLDSERRQRSEAQDCLKECEMREQQQRDVAECTIQKLKQELVAADERAESMQKEVVAAEEEPRPLVKVLPAQPHAGDEAFNIGLDAASMAGSTRLQSLRGAPRASETRWLSMNEIVEHRAKMVQSVEDGSLNRVATATFGHLAEGKGTLTWNNGAIPQFITQVLDHFGLHPPPSGQVYQLYTAFDRDKNGSLSLSESLRLVEAIVRAAFNIKTESARLNTSTSSVLPTSPSGPGLPSAPSGPPSVLYPVGSSATTPAPPLAQLATQALPVPSGAPVMPSSATRGYRLAQEWIEGYSVQPLTQTTMAYTPRRKPVDIADFTSNFHDTAEANAPNISRIKASLENLSLLKEALELFRACDRERRGYLSWEAGEIQSFISRVFMKQGLVPPRQEQIRSLFAAFDLDGNGRLEPRECVCMVDALARAIILAQPRSMQARAMGTLTVPAYSLAEQWLADYRPPAVLDGQTVHYPLDRSPVDLSQLAVHLRSVVPHNARHKARMIGAIESGEFLKEALRLFKECDTDRNGQLTWNEREIPKFIAKVFRKYDLMEPKEAQLYEIYRYYDGDQSYSLDVRESLCLADAVVRAMYLDSEGRSPQSRCSNRVSFSAEVSPVHSAGSHIERRRMLSDEEAARRVALQEAAMEQRFEHLMRRCNESIKERDTMAALYVVLGAWRQFAVHELAARMKEEWKLKLAEAEKKLREEQQSFQNRLEDELDRLQRTRALDTSTSVVSAVGYAEAAAQAEEEAEKRFQKERHLWEARCKEERQRRESLQAAQAAALANAANEAEKSAEARFEEERELYEQRLKEEREKRNRAEAAKAQALDHYMAEVRTQKKNAVQKVIDSLFPKTRDRAAGQLKNIASSWLSLAKAGARRRRRVGAIDKAVMSWGRKAMSGRPGPSFNAWRDVLRAKRRAHAAMGVLERQWLGGSRAGLAASYLAEWRRALDQKRQMALKAKRRSKAHAQVSLLLAQWERGRAAGLVASYLSAWKRVADAAARIRARGSRAEAVQLALQKWQRGSARGLLHEALRLWHKLCGRRRQALLVSQSLVAWEQQAEVGLVHTCFAAWLKMVLAAKREHGKQQQTEAVTLALQKWERGNKQGLLHEVLDQWYKLFVPRSRQAALLSNYLVSWEVEAEVGLLQTCAAAWRKLADGAARQRFRERSREAVHLAMEKWALGNEKGLLHEILDLWHKSCASRKHQAQLIAKCLTGMEEKSLVGLLHTCFLAWWKVGNAELQHHRKERSREAVQLVLQKWMRGKVQGLLHETLDQWHHLCVNKAQRDLLVKRYLTSWEMETQVGLAQTCLTSWKKLADALARQRSKQHGHEAVKLALQKWERGNTRGLLHEVLQEWFGLGVTHRRQAALASRYLMSWEGQSQVAIRQTCFASWRELAHAAAKLRAKQRGREAVHLAVQKWERGNVSGLLHEIMTLWQKLSATRRHRAGLIQSCMVSWRQRTEGGLLSTSLSAWRQLVEATVRQRTKERGRESIQLALQKWERGNVQGLLHEVVGQWHHLCSDRRQRAKLLGRSLLALEGHAQGALSGTILACWRQVSQAESRKRAKEHSHEAVTLALQKWERGNVSGLLHEVLHQWQKLFAGRRQKAKLLSRYLVSMEAQAGVGLLGSFHALWKQQVQVEKRQRAKEHGREAVRLALQKWERGNERGLLTETLSEWHRVRQLHKAEARRERSHQAVLMMLQTWRRPGPQGIAACAISAWARLAAKRRGRSRAAASMERQVARFLLARTGAMRQAVLSDQKPRQGEVTAATA</sequence>
<dbReference type="InterPro" id="IPR002048">
    <property type="entry name" value="EF_hand_dom"/>
</dbReference>
<evidence type="ECO:0000313" key="8">
    <source>
        <dbReference type="Proteomes" id="UP000604046"/>
    </source>
</evidence>
<dbReference type="SMART" id="SM00248">
    <property type="entry name" value="ANK"/>
    <property type="match status" value="2"/>
</dbReference>
<dbReference type="EMBL" id="CAJNDS010000106">
    <property type="protein sequence ID" value="CAE6958513.1"/>
    <property type="molecule type" value="Genomic_DNA"/>
</dbReference>
<evidence type="ECO:0000256" key="1">
    <source>
        <dbReference type="ARBA" id="ARBA00022737"/>
    </source>
</evidence>
<gene>
    <name evidence="7" type="primary">rsc5</name>
    <name evidence="7" type="ORF">SNAT2548_LOCUS1852</name>
</gene>
<keyword evidence="2 3" id="KW-0040">ANK repeat</keyword>
<feature type="region of interest" description="Disordered" evidence="5">
    <location>
        <begin position="80"/>
        <end position="112"/>
    </location>
</feature>
<dbReference type="SUPFAM" id="SSF47473">
    <property type="entry name" value="EF-hand"/>
    <property type="match status" value="1"/>
</dbReference>
<dbReference type="SMART" id="SM00054">
    <property type="entry name" value="EFh"/>
    <property type="match status" value="3"/>
</dbReference>
<dbReference type="Gene3D" id="1.25.40.20">
    <property type="entry name" value="Ankyrin repeat-containing domain"/>
    <property type="match status" value="1"/>
</dbReference>
<reference evidence="7" key="1">
    <citation type="submission" date="2021-02" db="EMBL/GenBank/DDBJ databases">
        <authorList>
            <person name="Dougan E. K."/>
            <person name="Rhodes N."/>
            <person name="Thang M."/>
            <person name="Chan C."/>
        </authorList>
    </citation>
    <scope>NUCLEOTIDE SEQUENCE</scope>
</reference>
<feature type="coiled-coil region" evidence="4">
    <location>
        <begin position="364"/>
        <end position="476"/>
    </location>
</feature>
<keyword evidence="1" id="KW-0677">Repeat</keyword>
<dbReference type="InterPro" id="IPR036770">
    <property type="entry name" value="Ankyrin_rpt-contain_sf"/>
</dbReference>
<feature type="repeat" description="ANK" evidence="3">
    <location>
        <begin position="248"/>
        <end position="280"/>
    </location>
</feature>
<evidence type="ECO:0000256" key="5">
    <source>
        <dbReference type="SAM" id="MobiDB-lite"/>
    </source>
</evidence>
<dbReference type="GO" id="GO:0005509">
    <property type="term" value="F:calcium ion binding"/>
    <property type="evidence" value="ECO:0007669"/>
    <property type="project" value="InterPro"/>
</dbReference>
<dbReference type="PROSITE" id="PS50088">
    <property type="entry name" value="ANK_REPEAT"/>
    <property type="match status" value="1"/>
</dbReference>
<feature type="coiled-coil region" evidence="4">
    <location>
        <begin position="1268"/>
        <end position="1313"/>
    </location>
</feature>
<keyword evidence="4" id="KW-0175">Coiled coil</keyword>
<dbReference type="InterPro" id="IPR002110">
    <property type="entry name" value="Ankyrin_rpt"/>
</dbReference>
<comment type="caution">
    <text evidence="7">The sequence shown here is derived from an EMBL/GenBank/DDBJ whole genome shotgun (WGS) entry which is preliminary data.</text>
</comment>